<keyword evidence="2" id="KW-0560">Oxidoreductase</keyword>
<dbReference type="EMBL" id="JAAGNA010000790">
    <property type="protein sequence ID" value="NEC51334.1"/>
    <property type="molecule type" value="Genomic_DNA"/>
</dbReference>
<protein>
    <submittedName>
        <fullName evidence="4">SDR family oxidoreductase</fullName>
    </submittedName>
</protein>
<keyword evidence="5" id="KW-1185">Reference proteome</keyword>
<dbReference type="PANTHER" id="PTHR43975">
    <property type="entry name" value="ZGC:101858"/>
    <property type="match status" value="1"/>
</dbReference>
<gene>
    <name evidence="4" type="ORF">G3I18_22625</name>
</gene>
<dbReference type="AlphaFoldDB" id="A0A9X5HDS0"/>
<dbReference type="SMART" id="SM00822">
    <property type="entry name" value="PKS_KR"/>
    <property type="match status" value="1"/>
</dbReference>
<dbReference type="Pfam" id="PF13561">
    <property type="entry name" value="adh_short_C2"/>
    <property type="match status" value="1"/>
</dbReference>
<dbReference type="InterPro" id="IPR002347">
    <property type="entry name" value="SDR_fam"/>
</dbReference>
<dbReference type="PROSITE" id="PS00061">
    <property type="entry name" value="ADH_SHORT"/>
    <property type="match status" value="1"/>
</dbReference>
<comment type="caution">
    <text evidence="4">The sequence shown here is derived from an EMBL/GenBank/DDBJ whole genome shotgun (WGS) entry which is preliminary data.</text>
</comment>
<reference evidence="4 5" key="1">
    <citation type="submission" date="2020-01" db="EMBL/GenBank/DDBJ databases">
        <title>Insect and environment-associated Actinomycetes.</title>
        <authorList>
            <person name="Currrie C."/>
            <person name="Chevrette M."/>
            <person name="Carlson C."/>
            <person name="Stubbendieck R."/>
            <person name="Wendt-Pienkowski E."/>
        </authorList>
    </citation>
    <scope>NUCLEOTIDE SEQUENCE [LARGE SCALE GENOMIC DNA]</scope>
    <source>
        <strain evidence="4 5">SID8189</strain>
    </source>
</reference>
<dbReference type="CDD" id="cd05233">
    <property type="entry name" value="SDR_c"/>
    <property type="match status" value="1"/>
</dbReference>
<dbReference type="InterPro" id="IPR036291">
    <property type="entry name" value="NAD(P)-bd_dom_sf"/>
</dbReference>
<dbReference type="RefSeq" id="WP_163090152.1">
    <property type="nucleotide sequence ID" value="NZ_JAAGNA010000790.1"/>
</dbReference>
<dbReference type="GO" id="GO:0016491">
    <property type="term" value="F:oxidoreductase activity"/>
    <property type="evidence" value="ECO:0007669"/>
    <property type="project" value="UniProtKB-KW"/>
</dbReference>
<evidence type="ECO:0000313" key="4">
    <source>
        <dbReference type="EMBL" id="NEC51334.1"/>
    </source>
</evidence>
<evidence type="ECO:0000313" key="5">
    <source>
        <dbReference type="Proteomes" id="UP000471745"/>
    </source>
</evidence>
<evidence type="ECO:0000259" key="3">
    <source>
        <dbReference type="SMART" id="SM00822"/>
    </source>
</evidence>
<evidence type="ECO:0000256" key="2">
    <source>
        <dbReference type="ARBA" id="ARBA00023002"/>
    </source>
</evidence>
<evidence type="ECO:0000256" key="1">
    <source>
        <dbReference type="ARBA" id="ARBA00006484"/>
    </source>
</evidence>
<accession>A0A9X5HDS0</accession>
<comment type="similarity">
    <text evidence="1">Belongs to the short-chain dehydrogenases/reductases (SDR) family.</text>
</comment>
<dbReference type="PANTHER" id="PTHR43975:SF2">
    <property type="entry name" value="EG:BACR7A4.14 PROTEIN-RELATED"/>
    <property type="match status" value="1"/>
</dbReference>
<dbReference type="Gene3D" id="3.40.50.720">
    <property type="entry name" value="NAD(P)-binding Rossmann-like Domain"/>
    <property type="match status" value="1"/>
</dbReference>
<dbReference type="InterPro" id="IPR020904">
    <property type="entry name" value="Sc_DH/Rdtase_CS"/>
</dbReference>
<dbReference type="InterPro" id="IPR057326">
    <property type="entry name" value="KR_dom"/>
</dbReference>
<proteinExistence type="inferred from homology"/>
<dbReference type="PRINTS" id="PR00080">
    <property type="entry name" value="SDRFAMILY"/>
</dbReference>
<dbReference type="PRINTS" id="PR00081">
    <property type="entry name" value="GDHRDH"/>
</dbReference>
<sequence>MSDSTFEGQNVVVTGGGTGIGRASALEFARLGASAVIITGRRKDRLDEVAAEHPAIVPVVADVTTEDGAQAVVEAVQTRGGRLDVLVHNAGIYRQTPVDNPDLALSREMLETNVIGPVLLTARLLPLLASPGGSIVFTSSVAGHNPEPYASMYAVSKSGTHSLTRTWAKELAPRGIRVNAVAPSAVRTEVYTANGLSTEQVDGLFKGFAAANPLGRTGEAEDVAPWITHLAAPSSSWVTGQIIVIDGGADLTAAADSPYSPYRGGSEGVSWGS</sequence>
<feature type="domain" description="Ketoreductase" evidence="3">
    <location>
        <begin position="9"/>
        <end position="184"/>
    </location>
</feature>
<name>A0A9X5HDS0_9ACTN</name>
<dbReference type="FunFam" id="3.40.50.720:FF:000084">
    <property type="entry name" value="Short-chain dehydrogenase reductase"/>
    <property type="match status" value="1"/>
</dbReference>
<dbReference type="SUPFAM" id="SSF51735">
    <property type="entry name" value="NAD(P)-binding Rossmann-fold domains"/>
    <property type="match status" value="1"/>
</dbReference>
<dbReference type="Proteomes" id="UP000471745">
    <property type="component" value="Unassembled WGS sequence"/>
</dbReference>
<organism evidence="4 5">
    <name type="scientific">Actinospica acidiphila</name>
    <dbReference type="NCBI Taxonomy" id="304899"/>
    <lineage>
        <taxon>Bacteria</taxon>
        <taxon>Bacillati</taxon>
        <taxon>Actinomycetota</taxon>
        <taxon>Actinomycetes</taxon>
        <taxon>Catenulisporales</taxon>
        <taxon>Actinospicaceae</taxon>
        <taxon>Actinospica</taxon>
    </lineage>
</organism>